<feature type="compositionally biased region" description="Polar residues" evidence="1">
    <location>
        <begin position="14"/>
        <end position="26"/>
    </location>
</feature>
<protein>
    <submittedName>
        <fullName evidence="2">Uncharacterized protein</fullName>
    </submittedName>
</protein>
<dbReference type="Proteomes" id="UP000287144">
    <property type="component" value="Unassembled WGS sequence"/>
</dbReference>
<keyword evidence="3" id="KW-1185">Reference proteome</keyword>
<sequence>MNTPDILFEHPNNHVDNTGNRSSTDKSWAAKVPPTTKSQLRIHTRFIPDGRVLADWSALFPERSDDILRRSQPSFQPNPRAAWKLDTEADMETYFCQEIVAPVLSKYTQYPPVTLQCKVDRGGVIVDYHFVWKDRIVLIGEIKRNLIRVATLLDGTFEKKSDQVKLLKELRGYAIEYECPQAFLF</sequence>
<evidence type="ECO:0000313" key="3">
    <source>
        <dbReference type="Proteomes" id="UP000287144"/>
    </source>
</evidence>
<evidence type="ECO:0000313" key="2">
    <source>
        <dbReference type="EMBL" id="RSL81785.1"/>
    </source>
</evidence>
<proteinExistence type="predicted"/>
<reference evidence="2 3" key="1">
    <citation type="submission" date="2017-06" db="EMBL/GenBank/DDBJ databases">
        <title>Comparative genomic analysis of Ambrosia Fusariam Clade fungi.</title>
        <authorList>
            <person name="Stajich J.E."/>
            <person name="Carrillo J."/>
            <person name="Kijimoto T."/>
            <person name="Eskalen A."/>
            <person name="O'Donnell K."/>
            <person name="Kasson M."/>
        </authorList>
    </citation>
    <scope>NUCLEOTIDE SEQUENCE [LARGE SCALE GENOMIC DNA]</scope>
    <source>
        <strain evidence="2 3">NRRL62579</strain>
    </source>
</reference>
<organism evidence="2 3">
    <name type="scientific">Fusarium oligoseptatum</name>
    <dbReference type="NCBI Taxonomy" id="2604345"/>
    <lineage>
        <taxon>Eukaryota</taxon>
        <taxon>Fungi</taxon>
        <taxon>Dikarya</taxon>
        <taxon>Ascomycota</taxon>
        <taxon>Pezizomycotina</taxon>
        <taxon>Sordariomycetes</taxon>
        <taxon>Hypocreomycetidae</taxon>
        <taxon>Hypocreales</taxon>
        <taxon>Nectriaceae</taxon>
        <taxon>Fusarium</taxon>
        <taxon>Fusarium solani species complex</taxon>
    </lineage>
</organism>
<name>A0A428RW85_9HYPO</name>
<comment type="caution">
    <text evidence="2">The sequence shown here is derived from an EMBL/GenBank/DDBJ whole genome shotgun (WGS) entry which is preliminary data.</text>
</comment>
<accession>A0A428RW85</accession>
<gene>
    <name evidence="2" type="ORF">CEP52_017119</name>
</gene>
<evidence type="ECO:0000256" key="1">
    <source>
        <dbReference type="SAM" id="MobiDB-lite"/>
    </source>
</evidence>
<feature type="region of interest" description="Disordered" evidence="1">
    <location>
        <begin position="1"/>
        <end position="34"/>
    </location>
</feature>
<dbReference type="EMBL" id="NKCK01000448">
    <property type="protein sequence ID" value="RSL81785.1"/>
    <property type="molecule type" value="Genomic_DNA"/>
</dbReference>
<dbReference type="AlphaFoldDB" id="A0A428RW85"/>